<keyword evidence="1" id="KW-0732">Signal</keyword>
<dbReference type="InterPro" id="IPR006311">
    <property type="entry name" value="TAT_signal"/>
</dbReference>
<name>A0A0L8MYP2_STRVG</name>
<gene>
    <name evidence="2" type="ORF">ADK75_10720</name>
</gene>
<feature type="non-terminal residue" evidence="2">
    <location>
        <position position="73"/>
    </location>
</feature>
<dbReference type="PROSITE" id="PS51318">
    <property type="entry name" value="TAT"/>
    <property type="match status" value="1"/>
</dbReference>
<sequence length="73" mass="7629">MAFDRRTFLGTTAATGAAVALAGATSTPAAAAVQDAKGSGSRTYAFTVMGTTDLHGNVFNWDYFTDKEFDDKA</sequence>
<feature type="chain" id="PRO_5005587940" description="5'-nucleotidase" evidence="1">
    <location>
        <begin position="32"/>
        <end position="73"/>
    </location>
</feature>
<accession>A0A0L8MYP2</accession>
<reference evidence="3" key="1">
    <citation type="submission" date="2015-07" db="EMBL/GenBank/DDBJ databases">
        <authorList>
            <consortium name="Consortium for Microbial Forensics and Genomics (microFORGE)"/>
            <person name="Knight B.M."/>
            <person name="Roberts D.P."/>
            <person name="Lin D."/>
            <person name="Hari K."/>
            <person name="Fletcher J."/>
            <person name="Melcher U."/>
            <person name="Blagden T."/>
            <person name="Winegar R.A."/>
        </authorList>
    </citation>
    <scope>NUCLEOTIDE SEQUENCE [LARGE SCALE GENOMIC DNA]</scope>
    <source>
        <strain evidence="3">NRRL B-1447</strain>
    </source>
</reference>
<proteinExistence type="predicted"/>
<dbReference type="AlphaFoldDB" id="A0A0L8MYP2"/>
<comment type="caution">
    <text evidence="2">The sequence shown here is derived from an EMBL/GenBank/DDBJ whole genome shotgun (WGS) entry which is preliminary data.</text>
</comment>
<dbReference type="EMBL" id="LGUV01000087">
    <property type="protein sequence ID" value="KOG55556.1"/>
    <property type="molecule type" value="Genomic_DNA"/>
</dbReference>
<dbReference type="InterPro" id="IPR019546">
    <property type="entry name" value="TAT_signal_bac_arc"/>
</dbReference>
<evidence type="ECO:0000313" key="3">
    <source>
        <dbReference type="Proteomes" id="UP000037084"/>
    </source>
</evidence>
<dbReference type="Proteomes" id="UP000037084">
    <property type="component" value="Unassembled WGS sequence"/>
</dbReference>
<evidence type="ECO:0000256" key="1">
    <source>
        <dbReference type="SAM" id="SignalP"/>
    </source>
</evidence>
<feature type="signal peptide" evidence="1">
    <location>
        <begin position="1"/>
        <end position="31"/>
    </location>
</feature>
<evidence type="ECO:0000313" key="2">
    <source>
        <dbReference type="EMBL" id="KOG55556.1"/>
    </source>
</evidence>
<dbReference type="NCBIfam" id="TIGR01409">
    <property type="entry name" value="TAT_signal_seq"/>
    <property type="match status" value="1"/>
</dbReference>
<dbReference type="RefSeq" id="WP_159040303.1">
    <property type="nucleotide sequence ID" value="NZ_LGUV01000087.1"/>
</dbReference>
<organism evidence="2 3">
    <name type="scientific">Streptomyces virginiae</name>
    <name type="common">Streptomyces cinnamonensis</name>
    <dbReference type="NCBI Taxonomy" id="1961"/>
    <lineage>
        <taxon>Bacteria</taxon>
        <taxon>Bacillati</taxon>
        <taxon>Actinomycetota</taxon>
        <taxon>Actinomycetes</taxon>
        <taxon>Kitasatosporales</taxon>
        <taxon>Streptomycetaceae</taxon>
        <taxon>Streptomyces</taxon>
    </lineage>
</organism>
<evidence type="ECO:0008006" key="4">
    <source>
        <dbReference type="Google" id="ProtNLM"/>
    </source>
</evidence>
<protein>
    <recommendedName>
        <fullName evidence="4">5'-nucleotidase</fullName>
    </recommendedName>
</protein>